<keyword evidence="3" id="KW-1185">Reference proteome</keyword>
<reference evidence="2 3" key="1">
    <citation type="submission" date="2022-01" db="EMBL/GenBank/DDBJ databases">
        <authorList>
            <person name="Xiong W."/>
            <person name="Schranz E."/>
        </authorList>
    </citation>
    <scope>NUCLEOTIDE SEQUENCE [LARGE SCALE GENOMIC DNA]</scope>
</reference>
<dbReference type="AlphaFoldDB" id="A0AAU9MIZ5"/>
<feature type="region of interest" description="Disordered" evidence="1">
    <location>
        <begin position="1"/>
        <end position="27"/>
    </location>
</feature>
<evidence type="ECO:0000313" key="3">
    <source>
        <dbReference type="Proteomes" id="UP001157418"/>
    </source>
</evidence>
<organism evidence="2 3">
    <name type="scientific">Lactuca virosa</name>
    <dbReference type="NCBI Taxonomy" id="75947"/>
    <lineage>
        <taxon>Eukaryota</taxon>
        <taxon>Viridiplantae</taxon>
        <taxon>Streptophyta</taxon>
        <taxon>Embryophyta</taxon>
        <taxon>Tracheophyta</taxon>
        <taxon>Spermatophyta</taxon>
        <taxon>Magnoliopsida</taxon>
        <taxon>eudicotyledons</taxon>
        <taxon>Gunneridae</taxon>
        <taxon>Pentapetalae</taxon>
        <taxon>asterids</taxon>
        <taxon>campanulids</taxon>
        <taxon>Asterales</taxon>
        <taxon>Asteraceae</taxon>
        <taxon>Cichorioideae</taxon>
        <taxon>Cichorieae</taxon>
        <taxon>Lactucinae</taxon>
        <taxon>Lactuca</taxon>
    </lineage>
</organism>
<gene>
    <name evidence="2" type="ORF">LVIROSA_LOCUS12881</name>
</gene>
<name>A0AAU9MIZ5_9ASTR</name>
<evidence type="ECO:0000256" key="1">
    <source>
        <dbReference type="SAM" id="MobiDB-lite"/>
    </source>
</evidence>
<accession>A0AAU9MIZ5</accession>
<feature type="compositionally biased region" description="Low complexity" evidence="1">
    <location>
        <begin position="1"/>
        <end position="17"/>
    </location>
</feature>
<proteinExistence type="predicted"/>
<dbReference type="Proteomes" id="UP001157418">
    <property type="component" value="Unassembled WGS sequence"/>
</dbReference>
<comment type="caution">
    <text evidence="2">The sequence shown here is derived from an EMBL/GenBank/DDBJ whole genome shotgun (WGS) entry which is preliminary data.</text>
</comment>
<sequence>MQSTPGSPSFPSNTSSPNPIPPPRSTTINDLREQQVNLIREFGAFSSYSRRSLRPAVSSSSATMGPSEASVARSNFLCASPPKFDTDFKDVAATGRHTCICNMWSLFPDQKKHSSCCCYSITSSHPLLLPKNGHGGSVACTLRRSIAIGVIIGAIRCCLQTLSRGGEGWKNENLEGLEELSVKKGNNTNI</sequence>
<evidence type="ECO:0000313" key="2">
    <source>
        <dbReference type="EMBL" id="CAH1425762.1"/>
    </source>
</evidence>
<dbReference type="EMBL" id="CAKMRJ010002223">
    <property type="protein sequence ID" value="CAH1425762.1"/>
    <property type="molecule type" value="Genomic_DNA"/>
</dbReference>
<protein>
    <submittedName>
        <fullName evidence="2">Uncharacterized protein</fullName>
    </submittedName>
</protein>